<dbReference type="PANTHER" id="PTHR11910">
    <property type="entry name" value="ATP SYNTHASE DELTA CHAIN"/>
    <property type="match status" value="1"/>
</dbReference>
<dbReference type="InterPro" id="IPR000711">
    <property type="entry name" value="ATPase_OSCP/dsu"/>
</dbReference>
<keyword evidence="8" id="KW-1003">Cell membrane</keyword>
<name>A0A839UPW7_9GAMM</name>
<evidence type="ECO:0000256" key="7">
    <source>
        <dbReference type="ARBA" id="ARBA00023310"/>
    </source>
</evidence>
<evidence type="ECO:0000256" key="2">
    <source>
        <dbReference type="ARBA" id="ARBA00022448"/>
    </source>
</evidence>
<keyword evidence="4 8" id="KW-0406">Ion transport</keyword>
<dbReference type="SUPFAM" id="SSF47928">
    <property type="entry name" value="N-terminal domain of the delta subunit of the F1F0-ATP synthase"/>
    <property type="match status" value="1"/>
</dbReference>
<dbReference type="HAMAP" id="MF_01416">
    <property type="entry name" value="ATP_synth_delta_bact"/>
    <property type="match status" value="1"/>
</dbReference>
<dbReference type="Gene3D" id="1.10.520.20">
    <property type="entry name" value="N-terminal domain of the delta subunit of the F1F0-ATP synthase"/>
    <property type="match status" value="1"/>
</dbReference>
<comment type="similarity">
    <text evidence="8">Belongs to the ATPase delta chain family.</text>
</comment>
<keyword evidence="7 8" id="KW-0066">ATP synthesis</keyword>
<dbReference type="AlphaFoldDB" id="A0A839UPW7"/>
<reference evidence="9 10" key="1">
    <citation type="submission" date="2020-08" db="EMBL/GenBank/DDBJ databases">
        <title>Genomic Encyclopedia of Type Strains, Phase III (KMG-III): the genomes of soil and plant-associated and newly described type strains.</title>
        <authorList>
            <person name="Whitman W."/>
        </authorList>
    </citation>
    <scope>NUCLEOTIDE SEQUENCE [LARGE SCALE GENOMIC DNA]</scope>
    <source>
        <strain evidence="9 10">CECT 8571</strain>
    </source>
</reference>
<gene>
    <name evidence="8" type="primary">atpH</name>
    <name evidence="9" type="ORF">FHS30_003046</name>
</gene>
<keyword evidence="10" id="KW-1185">Reference proteome</keyword>
<dbReference type="EMBL" id="JACHXZ010000004">
    <property type="protein sequence ID" value="MBB3169833.1"/>
    <property type="molecule type" value="Genomic_DNA"/>
</dbReference>
<dbReference type="NCBIfam" id="NF004402">
    <property type="entry name" value="PRK05758.2-2"/>
    <property type="match status" value="1"/>
</dbReference>
<dbReference type="RefSeq" id="WP_183911318.1">
    <property type="nucleotide sequence ID" value="NZ_JACHXZ010000004.1"/>
</dbReference>
<dbReference type="GO" id="GO:0045259">
    <property type="term" value="C:proton-transporting ATP synthase complex"/>
    <property type="evidence" value="ECO:0007669"/>
    <property type="project" value="UniProtKB-KW"/>
</dbReference>
<keyword evidence="6 8" id="KW-0139">CF(1)</keyword>
<comment type="subcellular location">
    <subcellularLocation>
        <location evidence="8">Cell membrane</location>
        <topology evidence="8">Peripheral membrane protein</topology>
    </subcellularLocation>
    <subcellularLocation>
        <location evidence="1">Membrane</location>
    </subcellularLocation>
</comment>
<dbReference type="NCBIfam" id="TIGR01145">
    <property type="entry name" value="ATP_synt_delta"/>
    <property type="match status" value="1"/>
</dbReference>
<evidence type="ECO:0000256" key="3">
    <source>
        <dbReference type="ARBA" id="ARBA00022781"/>
    </source>
</evidence>
<comment type="caution">
    <text evidence="9">The sequence shown here is derived from an EMBL/GenBank/DDBJ whole genome shotgun (WGS) entry which is preliminary data.</text>
</comment>
<keyword evidence="5 8" id="KW-0472">Membrane</keyword>
<dbReference type="PROSITE" id="PS00389">
    <property type="entry name" value="ATPASE_DELTA"/>
    <property type="match status" value="1"/>
</dbReference>
<evidence type="ECO:0000313" key="10">
    <source>
        <dbReference type="Proteomes" id="UP000559987"/>
    </source>
</evidence>
<evidence type="ECO:0000313" key="9">
    <source>
        <dbReference type="EMBL" id="MBB3169833.1"/>
    </source>
</evidence>
<evidence type="ECO:0000256" key="5">
    <source>
        <dbReference type="ARBA" id="ARBA00023136"/>
    </source>
</evidence>
<dbReference type="InterPro" id="IPR026015">
    <property type="entry name" value="ATP_synth_OSCP/delta_N_sf"/>
</dbReference>
<organism evidence="9 10">
    <name type="scientific">Simiduia aestuariiviva</name>
    <dbReference type="NCBI Taxonomy" id="1510459"/>
    <lineage>
        <taxon>Bacteria</taxon>
        <taxon>Pseudomonadati</taxon>
        <taxon>Pseudomonadota</taxon>
        <taxon>Gammaproteobacteria</taxon>
        <taxon>Cellvibrionales</taxon>
        <taxon>Cellvibrionaceae</taxon>
        <taxon>Simiduia</taxon>
    </lineage>
</organism>
<dbReference type="PRINTS" id="PR00125">
    <property type="entry name" value="ATPASEDELTA"/>
</dbReference>
<keyword evidence="2 8" id="KW-0813">Transport</keyword>
<comment type="function">
    <text evidence="8">This protein is part of the stalk that links CF(0) to CF(1). It either transmits conformational changes from CF(0) to CF(1) or is implicated in proton conduction.</text>
</comment>
<evidence type="ECO:0000256" key="4">
    <source>
        <dbReference type="ARBA" id="ARBA00023065"/>
    </source>
</evidence>
<proteinExistence type="inferred from homology"/>
<evidence type="ECO:0000256" key="8">
    <source>
        <dbReference type="HAMAP-Rule" id="MF_01416"/>
    </source>
</evidence>
<keyword evidence="3 8" id="KW-0375">Hydrogen ion transport</keyword>
<evidence type="ECO:0000256" key="6">
    <source>
        <dbReference type="ARBA" id="ARBA00023196"/>
    </source>
</evidence>
<dbReference type="GO" id="GO:0046933">
    <property type="term" value="F:proton-transporting ATP synthase activity, rotational mechanism"/>
    <property type="evidence" value="ECO:0007669"/>
    <property type="project" value="UniProtKB-UniRule"/>
</dbReference>
<dbReference type="GO" id="GO:0005886">
    <property type="term" value="C:plasma membrane"/>
    <property type="evidence" value="ECO:0007669"/>
    <property type="project" value="UniProtKB-SubCell"/>
</dbReference>
<dbReference type="Pfam" id="PF00213">
    <property type="entry name" value="OSCP"/>
    <property type="match status" value="1"/>
</dbReference>
<dbReference type="InterPro" id="IPR020781">
    <property type="entry name" value="ATPase_OSCP/d_CS"/>
</dbReference>
<sequence>MAELTTLARPYAKAAFEYALAAKDLAGWSAMLNTAAAVSQQEVMQQVLSLPSYTADQKAQIFVDVCADTLSGSGQNFIKNLAANKRLTLLPHIAVIFEQLKAAQEKTIDVEVVSAFTLSADLQEKLASALSKKLSCDVRVQASVDQDLIGGAVIRAGDTIIDGSVRGRLAKLAEAMNA</sequence>
<evidence type="ECO:0000256" key="1">
    <source>
        <dbReference type="ARBA" id="ARBA00004370"/>
    </source>
</evidence>
<protein>
    <recommendedName>
        <fullName evidence="8">ATP synthase subunit delta</fullName>
    </recommendedName>
    <alternativeName>
        <fullName evidence="8">ATP synthase F(1) sector subunit delta</fullName>
    </alternativeName>
    <alternativeName>
        <fullName evidence="8">F-type ATPase subunit delta</fullName>
        <shortName evidence="8">F-ATPase subunit delta</shortName>
    </alternativeName>
</protein>
<comment type="function">
    <text evidence="8">F(1)F(0) ATP synthase produces ATP from ADP in the presence of a proton or sodium gradient. F-type ATPases consist of two structural domains, F(1) containing the extramembraneous catalytic core and F(0) containing the membrane proton channel, linked together by a central stalk and a peripheral stalk. During catalysis, ATP synthesis in the catalytic domain of F(1) is coupled via a rotary mechanism of the central stalk subunits to proton translocation.</text>
</comment>
<accession>A0A839UPW7</accession>
<dbReference type="Proteomes" id="UP000559987">
    <property type="component" value="Unassembled WGS sequence"/>
</dbReference>